<evidence type="ECO:0000256" key="2">
    <source>
        <dbReference type="SAM" id="Phobius"/>
    </source>
</evidence>
<evidence type="ECO:0000259" key="4">
    <source>
        <dbReference type="Pfam" id="PF14341"/>
    </source>
</evidence>
<dbReference type="Pfam" id="PF14341">
    <property type="entry name" value="PilX_N"/>
    <property type="match status" value="1"/>
</dbReference>
<proteinExistence type="predicted"/>
<evidence type="ECO:0000259" key="3">
    <source>
        <dbReference type="Pfam" id="PF13681"/>
    </source>
</evidence>
<feature type="transmembrane region" description="Helical" evidence="2">
    <location>
        <begin position="21"/>
        <end position="41"/>
    </location>
</feature>
<keyword evidence="2" id="KW-0472">Membrane</keyword>
<sequence>MKRNRKKQTVAMGCPARQRGMALFVSLILLVVVTLVGLAGMRGTILQERMAGGAYDRETGFQAAEAALMLAAQDFTSNPSTWDNEIAANASDLDCSNKSCASNPSGQIANARWKSVTSGTSASEFTAIDSSNPPQYVVQLLGDCSSTGAGGGFTGTTDQNEGGPGGSQLNNQGTCYRITARALDPTASVNADRAQVLLQATYRM</sequence>
<dbReference type="AlphaFoldDB" id="N6WME5"/>
<dbReference type="OrthoDB" id="5298746at2"/>
<comment type="caution">
    <text evidence="5">The sequence shown here is derived from an EMBL/GenBank/DDBJ whole genome shotgun (WGS) entry which is preliminary data.</text>
</comment>
<dbReference type="eggNOG" id="COG4726">
    <property type="taxonomic scope" value="Bacteria"/>
</dbReference>
<feature type="region of interest" description="Disordered" evidence="1">
    <location>
        <begin position="149"/>
        <end position="170"/>
    </location>
</feature>
<gene>
    <name evidence="5" type="ORF">J057_14630</name>
</gene>
<keyword evidence="6" id="KW-1185">Reference proteome</keyword>
<keyword evidence="2" id="KW-0812">Transmembrane</keyword>
<evidence type="ECO:0000313" key="6">
    <source>
        <dbReference type="Proteomes" id="UP000013165"/>
    </source>
</evidence>
<dbReference type="HOGENOM" id="CLU_103317_3_0_6"/>
<feature type="domain" description="Type 4 fimbrial biogenesis protein PilX N-terminal" evidence="4">
    <location>
        <begin position="19"/>
        <end position="68"/>
    </location>
</feature>
<evidence type="ECO:0000313" key="5">
    <source>
        <dbReference type="EMBL" id="ENO12646.1"/>
    </source>
</evidence>
<dbReference type="STRING" id="626887.J057_14630"/>
<dbReference type="PATRIC" id="fig|626887.3.peg.2919"/>
<name>N6WME5_9GAMM</name>
<reference evidence="5 6" key="1">
    <citation type="journal article" date="2013" name="Genome Announc.">
        <title>Genome Sequence of the Polycyclic Aromatic Hydrocarbon-Degrading Bacterium Strain Marinobacter nanhaiticus D15-8WT.</title>
        <authorList>
            <person name="Cui Z."/>
            <person name="Gao W."/>
            <person name="Li Q."/>
            <person name="Xu G."/>
            <person name="Zheng L."/>
        </authorList>
    </citation>
    <scope>NUCLEOTIDE SEQUENCE [LARGE SCALE GENOMIC DNA]</scope>
    <source>
        <strain evidence="5 6">D15-8W</strain>
    </source>
</reference>
<dbReference type="InterPro" id="IPR025746">
    <property type="entry name" value="PilX_N_dom"/>
</dbReference>
<dbReference type="Proteomes" id="UP000013165">
    <property type="component" value="Unassembled WGS sequence"/>
</dbReference>
<organism evidence="5 6">
    <name type="scientific">Marinobacter nanhaiticus D15-8W</name>
    <dbReference type="NCBI Taxonomy" id="626887"/>
    <lineage>
        <taxon>Bacteria</taxon>
        <taxon>Pseudomonadati</taxon>
        <taxon>Pseudomonadota</taxon>
        <taxon>Gammaproteobacteria</taxon>
        <taxon>Pseudomonadales</taxon>
        <taxon>Marinobacteraceae</taxon>
        <taxon>Marinobacter</taxon>
    </lineage>
</organism>
<keyword evidence="2" id="KW-1133">Transmembrane helix</keyword>
<dbReference type="RefSeq" id="WP_004580876.1">
    <property type="nucleotide sequence ID" value="NZ_AP028878.1"/>
</dbReference>
<evidence type="ECO:0000256" key="1">
    <source>
        <dbReference type="SAM" id="MobiDB-lite"/>
    </source>
</evidence>
<dbReference type="InterPro" id="IPR025205">
    <property type="entry name" value="PilX/PilW_C"/>
</dbReference>
<feature type="domain" description="PilX/PilW C-terminal" evidence="3">
    <location>
        <begin position="98"/>
        <end position="203"/>
    </location>
</feature>
<dbReference type="Pfam" id="PF13681">
    <property type="entry name" value="PilX"/>
    <property type="match status" value="1"/>
</dbReference>
<dbReference type="EMBL" id="APLQ01000014">
    <property type="protein sequence ID" value="ENO12646.1"/>
    <property type="molecule type" value="Genomic_DNA"/>
</dbReference>
<protein>
    <submittedName>
        <fullName evidence="5">Pilus assembly protein</fullName>
    </submittedName>
</protein>
<accession>N6WME5</accession>